<dbReference type="Gene3D" id="2.70.98.10">
    <property type="match status" value="1"/>
</dbReference>
<organism evidence="1 2">
    <name type="scientific">Microseira wollei NIES-4236</name>
    <dbReference type="NCBI Taxonomy" id="2530354"/>
    <lineage>
        <taxon>Bacteria</taxon>
        <taxon>Bacillati</taxon>
        <taxon>Cyanobacteriota</taxon>
        <taxon>Cyanophyceae</taxon>
        <taxon>Oscillatoriophycideae</taxon>
        <taxon>Aerosakkonematales</taxon>
        <taxon>Aerosakkonemataceae</taxon>
        <taxon>Microseira</taxon>
    </lineage>
</organism>
<name>A0AAV3XNK8_9CYAN</name>
<dbReference type="RefSeq" id="WP_226591734.1">
    <property type="nucleotide sequence ID" value="NZ_BLAY01000205.1"/>
</dbReference>
<dbReference type="PANTHER" id="PTHR11122:SF13">
    <property type="entry name" value="GLUCOSE-6-PHOSPHATE 1-EPIMERASE"/>
    <property type="match status" value="1"/>
</dbReference>
<dbReference type="SUPFAM" id="SSF74650">
    <property type="entry name" value="Galactose mutarotase-like"/>
    <property type="match status" value="1"/>
</dbReference>
<dbReference type="CDD" id="cd09025">
    <property type="entry name" value="Aldose_epim_Slr1438"/>
    <property type="match status" value="1"/>
</dbReference>
<dbReference type="PANTHER" id="PTHR11122">
    <property type="entry name" value="APOSPORY-ASSOCIATED PROTEIN C-RELATED"/>
    <property type="match status" value="1"/>
</dbReference>
<keyword evidence="2" id="KW-1185">Reference proteome</keyword>
<dbReference type="GO" id="GO:0030246">
    <property type="term" value="F:carbohydrate binding"/>
    <property type="evidence" value="ECO:0007669"/>
    <property type="project" value="InterPro"/>
</dbReference>
<sequence length="288" mass="32995">MFAIAIDQQQYQTYILSDSSTESRLEVVPQRGGIITRWQVQGEDILYLDAERFADPNLSVRGGIPILFPICGNLPDNTYTYQGKQYTLKQHGFARDMPWEVADQVAQDLVSLTLVLNSNDQTRAVYPFEFQLAFTYELLGNRLNIRQRYTNHSTEPMPFSTGLHPYFQTSDKTQLEFNIPAAEYQDQRTKITHYFNGSFDFEADEIDVAFQKLTSNSASVTDATRRMQLTLEYDDAYSVVVFWTVKGKPYYCLEPWTATRNALNTGENLIHLDPGASLETLVRLSVNF</sequence>
<dbReference type="EMBL" id="BLAY01000205">
    <property type="protein sequence ID" value="GET43186.1"/>
    <property type="molecule type" value="Genomic_DNA"/>
</dbReference>
<comment type="caution">
    <text evidence="1">The sequence shown here is derived from an EMBL/GenBank/DDBJ whole genome shotgun (WGS) entry which is preliminary data.</text>
</comment>
<dbReference type="InterPro" id="IPR014718">
    <property type="entry name" value="GH-type_carb-bd"/>
</dbReference>
<dbReference type="GO" id="GO:0005975">
    <property type="term" value="P:carbohydrate metabolic process"/>
    <property type="evidence" value="ECO:0007669"/>
    <property type="project" value="InterPro"/>
</dbReference>
<gene>
    <name evidence="1" type="ORF">MiSe_80080</name>
</gene>
<dbReference type="AlphaFoldDB" id="A0AAV3XNK8"/>
<protein>
    <submittedName>
        <fullName evidence="1">Aldose 1-epimerase</fullName>
    </submittedName>
</protein>
<dbReference type="InterPro" id="IPR011013">
    <property type="entry name" value="Gal_mutarotase_sf_dom"/>
</dbReference>
<reference evidence="1" key="1">
    <citation type="submission" date="2019-10" db="EMBL/GenBank/DDBJ databases">
        <title>Draft genome sequece of Microseira wollei NIES-4236.</title>
        <authorList>
            <person name="Yamaguchi H."/>
            <person name="Suzuki S."/>
            <person name="Kawachi M."/>
        </authorList>
    </citation>
    <scope>NUCLEOTIDE SEQUENCE</scope>
    <source>
        <strain evidence="1">NIES-4236</strain>
    </source>
</reference>
<dbReference type="GO" id="GO:0016853">
    <property type="term" value="F:isomerase activity"/>
    <property type="evidence" value="ECO:0007669"/>
    <property type="project" value="InterPro"/>
</dbReference>
<dbReference type="Proteomes" id="UP001050975">
    <property type="component" value="Unassembled WGS sequence"/>
</dbReference>
<accession>A0AAV3XNK8</accession>
<dbReference type="InterPro" id="IPR008183">
    <property type="entry name" value="Aldose_1/G6P_1-epimerase"/>
</dbReference>
<evidence type="ECO:0000313" key="2">
    <source>
        <dbReference type="Proteomes" id="UP001050975"/>
    </source>
</evidence>
<proteinExistence type="predicted"/>
<dbReference type="Pfam" id="PF01263">
    <property type="entry name" value="Aldose_epim"/>
    <property type="match status" value="1"/>
</dbReference>
<evidence type="ECO:0000313" key="1">
    <source>
        <dbReference type="EMBL" id="GET43186.1"/>
    </source>
</evidence>